<dbReference type="Proteomes" id="UP001527882">
    <property type="component" value="Unassembled WGS sequence"/>
</dbReference>
<evidence type="ECO:0000313" key="2">
    <source>
        <dbReference type="EMBL" id="MCZ8512760.1"/>
    </source>
</evidence>
<dbReference type="Pfam" id="PF01636">
    <property type="entry name" value="APH"/>
    <property type="match status" value="1"/>
</dbReference>
<evidence type="ECO:0000313" key="3">
    <source>
        <dbReference type="Proteomes" id="UP001527882"/>
    </source>
</evidence>
<organism evidence="2 3">
    <name type="scientific">Paenibacillus gyeongsangnamensis</name>
    <dbReference type="NCBI Taxonomy" id="3388067"/>
    <lineage>
        <taxon>Bacteria</taxon>
        <taxon>Bacillati</taxon>
        <taxon>Bacillota</taxon>
        <taxon>Bacilli</taxon>
        <taxon>Bacillales</taxon>
        <taxon>Paenibacillaceae</taxon>
        <taxon>Paenibacillus</taxon>
    </lineage>
</organism>
<keyword evidence="3" id="KW-1185">Reference proteome</keyword>
<dbReference type="PANTHER" id="PTHR21310">
    <property type="entry name" value="AMINOGLYCOSIDE PHOSPHOTRANSFERASE-RELATED-RELATED"/>
    <property type="match status" value="1"/>
</dbReference>
<dbReference type="SUPFAM" id="SSF56112">
    <property type="entry name" value="Protein kinase-like (PK-like)"/>
    <property type="match status" value="1"/>
</dbReference>
<dbReference type="InterPro" id="IPR051678">
    <property type="entry name" value="AGP_Transferase"/>
</dbReference>
<dbReference type="Gene3D" id="3.90.1200.10">
    <property type="match status" value="1"/>
</dbReference>
<protein>
    <submittedName>
        <fullName evidence="2">Phosphotransferase</fullName>
    </submittedName>
</protein>
<feature type="domain" description="Aminoglycoside phosphotransferase" evidence="1">
    <location>
        <begin position="6"/>
        <end position="197"/>
    </location>
</feature>
<accession>A0ABT4Q7A9</accession>
<gene>
    <name evidence="2" type="ORF">O9H85_10105</name>
</gene>
<dbReference type="RefSeq" id="WP_269881209.1">
    <property type="nucleotide sequence ID" value="NZ_JAQAGZ010000005.1"/>
</dbReference>
<sequence length="265" mass="29775">MEAWGEKIGQGRTADVYALGEDRIVKVFRQPQLLEFEWTVAECLDDSSVPRPRVYGRQEQDGMQGIVYERIQGPTMMAQLAARPEEVEAFGRLLARLHAELHKAGAGRLPSHKEVLAHGIRRSRALLTEHRERAVLRLLESLPEGMTLCHGDFHPDNVMYGQQGPVVIDWMTATRGMPAADAARTLMLLRHAELPEEMPEPVQQAVKALRARLLGAYEAEYLRLSGVSKEELASWEAPLMAARLGESVPERECVRLLELIDERLG</sequence>
<dbReference type="EMBL" id="JAQAGZ010000005">
    <property type="protein sequence ID" value="MCZ8512760.1"/>
    <property type="molecule type" value="Genomic_DNA"/>
</dbReference>
<dbReference type="InterPro" id="IPR011009">
    <property type="entry name" value="Kinase-like_dom_sf"/>
</dbReference>
<dbReference type="InterPro" id="IPR002575">
    <property type="entry name" value="Aminoglycoside_PTrfase"/>
</dbReference>
<comment type="caution">
    <text evidence="2">The sequence shown here is derived from an EMBL/GenBank/DDBJ whole genome shotgun (WGS) entry which is preliminary data.</text>
</comment>
<proteinExistence type="predicted"/>
<dbReference type="PANTHER" id="PTHR21310:SF40">
    <property type="entry name" value="AMINOGLYCOSIDE PHOSPHOTRANSFERASE DOMAIN-CONTAINING PROTEIN-RELATED"/>
    <property type="match status" value="1"/>
</dbReference>
<evidence type="ECO:0000259" key="1">
    <source>
        <dbReference type="Pfam" id="PF01636"/>
    </source>
</evidence>
<reference evidence="2 3" key="1">
    <citation type="submission" date="2022-12" db="EMBL/GenBank/DDBJ databases">
        <title>Draft genome sequence of Paenibacillus sp. dW9.</title>
        <authorList>
            <person name="Choi E.-W."/>
            <person name="Kim D.-U."/>
        </authorList>
    </citation>
    <scope>NUCLEOTIDE SEQUENCE [LARGE SCALE GENOMIC DNA]</scope>
    <source>
        <strain evidence="3">dW9</strain>
    </source>
</reference>
<name>A0ABT4Q7A9_9BACL</name>